<accession>A0AC35TZ93</accession>
<name>A0AC35TZ93_9BILA</name>
<dbReference type="WBParaSite" id="RSKR_0000562800.1">
    <property type="protein sequence ID" value="RSKR_0000562800.1"/>
    <property type="gene ID" value="RSKR_0000562800"/>
</dbReference>
<reference evidence="2" key="1">
    <citation type="submission" date="2016-11" db="UniProtKB">
        <authorList>
            <consortium name="WormBaseParasite"/>
        </authorList>
    </citation>
    <scope>IDENTIFICATION</scope>
    <source>
        <strain evidence="2">KR3021</strain>
    </source>
</reference>
<evidence type="ECO:0000313" key="1">
    <source>
        <dbReference type="Proteomes" id="UP000095286"/>
    </source>
</evidence>
<dbReference type="Proteomes" id="UP000095286">
    <property type="component" value="Unplaced"/>
</dbReference>
<protein>
    <submittedName>
        <fullName evidence="2">Actin</fullName>
    </submittedName>
</protein>
<organism evidence="1 2">
    <name type="scientific">Rhabditophanes sp. KR3021</name>
    <dbReference type="NCBI Taxonomy" id="114890"/>
    <lineage>
        <taxon>Eukaryota</taxon>
        <taxon>Metazoa</taxon>
        <taxon>Ecdysozoa</taxon>
        <taxon>Nematoda</taxon>
        <taxon>Chromadorea</taxon>
        <taxon>Rhabditida</taxon>
        <taxon>Tylenchina</taxon>
        <taxon>Panagrolaimomorpha</taxon>
        <taxon>Strongyloidoidea</taxon>
        <taxon>Alloionematidae</taxon>
        <taxon>Rhabditophanes</taxon>
    </lineage>
</organism>
<sequence length="420" mass="47065">MALYGGDDVSALVFDAGSHSFRAGYAGEEIPSIDIPSFIGVRNNDEHSINGLKTTRETFIGGSEVYTPRKETEIRTYMKDGLIEDWDLFEKVLDHVYDRSLGIESRYHGVLMSEAPWVSKEKREKLTELMFEKYNVPAFFTIKSPVLAAFSNGKSTGLVVDSGASQTYAAPVYDGYCLTQAVVRSNIGGDTIVDQFEKHFEKEGIEIVAPYKIATKQETSTGEKAKWVEKKFDYQVTESFEKFMKKQVIEDVAASALHLIDNIENENLEALTSYEYGFSTGLNHEFKSERYKIAESLFNLKYLQAEDSIKETLLDIPSVVVTSCSMADIDMRHQLYSNVMVTGGNSLIEGFSERLNHGLAVKNSQTIKIRVQGQTTVLERKFGTWIGGSISASLGSFQQLWISKMEYDESGKNIVEKKCA</sequence>
<evidence type="ECO:0000313" key="2">
    <source>
        <dbReference type="WBParaSite" id="RSKR_0000562800.1"/>
    </source>
</evidence>
<proteinExistence type="predicted"/>